<evidence type="ECO:0000313" key="3">
    <source>
        <dbReference type="Proteomes" id="UP001164923"/>
    </source>
</evidence>
<proteinExistence type="predicted"/>
<evidence type="ECO:0000256" key="1">
    <source>
        <dbReference type="SAM" id="MobiDB-lite"/>
    </source>
</evidence>
<feature type="compositionally biased region" description="Basic residues" evidence="1">
    <location>
        <begin position="107"/>
        <end position="116"/>
    </location>
</feature>
<name>A0A9X9P6M0_9CAUD</name>
<accession>A0A9X9P6M0</accession>
<protein>
    <submittedName>
        <fullName evidence="2">Uncharacterized protein</fullName>
    </submittedName>
</protein>
<reference evidence="2" key="1">
    <citation type="submission" date="2024-06" db="EMBL/GenBank/DDBJ databases">
        <authorList>
            <person name="Hatch R.X."/>
            <person name="Arellano O.M."/>
            <person name="Sasaoka A.N."/>
            <person name="Stewart A.S."/>
            <person name="Velarde E.T."/>
            <person name="Garcia Costas A.M."/>
            <person name="Furlong K.P."/>
            <person name="Rudner A.D."/>
            <person name="Beyer A.R."/>
            <person name="Chong R.A."/>
            <person name="Edgington N.P."/>
            <person name="Freise A.C."/>
            <person name="Gibb B.P."/>
            <person name="Klyczek K.K."/>
            <person name="Swerdlow S.J."/>
            <person name="Garlena R.A."/>
            <person name="Russell D.A."/>
            <person name="Jacobs-Sera D."/>
            <person name="Hatfull G.F."/>
        </authorList>
    </citation>
    <scope>NUCLEOTIDE SEQUENCE</scope>
</reference>
<feature type="region of interest" description="Disordered" evidence="1">
    <location>
        <begin position="83"/>
        <end position="123"/>
    </location>
</feature>
<keyword evidence="3" id="KW-1185">Reference proteome</keyword>
<evidence type="ECO:0000313" key="2">
    <source>
        <dbReference type="EMBL" id="UYL87655.1"/>
    </source>
</evidence>
<dbReference type="EMBL" id="OP434455">
    <property type="protein sequence ID" value="UYL87655.1"/>
    <property type="molecule type" value="Genomic_DNA"/>
</dbReference>
<organism evidence="2 3">
    <name type="scientific">Arthrobacter phage VResidence</name>
    <dbReference type="NCBI Taxonomy" id="2927294"/>
    <lineage>
        <taxon>Viruses</taxon>
        <taxon>Duplodnaviria</taxon>
        <taxon>Heunggongvirae</taxon>
        <taxon>Uroviricota</taxon>
        <taxon>Caudoviricetes</taxon>
        <taxon>Casidaviridae</taxon>
        <taxon>Manhattanvirus</taxon>
        <taxon>Manhattanvirus vresidence</taxon>
    </lineage>
</organism>
<gene>
    <name evidence="2" type="primary">51</name>
    <name evidence="2" type="ORF">SEA_VRESIDENCE_51</name>
</gene>
<dbReference type="Proteomes" id="UP001164923">
    <property type="component" value="Segment"/>
</dbReference>
<sequence>MANPTEHHTKAEELLALARTYPHNSAARLATLTEAQVHATLYLSDLTAAIAAPVRFNLGTVPDAVHTGTHYITQALNIPLAEAAKPDADDHGTPPIPEVDAALKAPAKPRRTRKATPAKEADK</sequence>